<evidence type="ECO:0000313" key="3">
    <source>
        <dbReference type="Proteomes" id="UP001174909"/>
    </source>
</evidence>
<accession>A0AA35WZJ2</accession>
<feature type="region of interest" description="Disordered" evidence="1">
    <location>
        <begin position="1"/>
        <end position="80"/>
    </location>
</feature>
<keyword evidence="3" id="KW-1185">Reference proteome</keyword>
<dbReference type="EMBL" id="CASHTH010003060">
    <property type="protein sequence ID" value="CAI8039728.1"/>
    <property type="molecule type" value="Genomic_DNA"/>
</dbReference>
<proteinExistence type="predicted"/>
<dbReference type="Proteomes" id="UP001174909">
    <property type="component" value="Unassembled WGS sequence"/>
</dbReference>
<protein>
    <submittedName>
        <fullName evidence="2">Uncharacterized protein</fullName>
    </submittedName>
</protein>
<feature type="compositionally biased region" description="Low complexity" evidence="1">
    <location>
        <begin position="30"/>
        <end position="43"/>
    </location>
</feature>
<organism evidence="2 3">
    <name type="scientific">Geodia barretti</name>
    <name type="common">Barrett's horny sponge</name>
    <dbReference type="NCBI Taxonomy" id="519541"/>
    <lineage>
        <taxon>Eukaryota</taxon>
        <taxon>Metazoa</taxon>
        <taxon>Porifera</taxon>
        <taxon>Demospongiae</taxon>
        <taxon>Heteroscleromorpha</taxon>
        <taxon>Tetractinellida</taxon>
        <taxon>Astrophorina</taxon>
        <taxon>Geodiidae</taxon>
        <taxon>Geodia</taxon>
    </lineage>
</organism>
<gene>
    <name evidence="2" type="ORF">GBAR_LOCUS22138</name>
</gene>
<name>A0AA35WZJ2_GEOBA</name>
<reference evidence="2" key="1">
    <citation type="submission" date="2023-03" db="EMBL/GenBank/DDBJ databases">
        <authorList>
            <person name="Steffen K."/>
            <person name="Cardenas P."/>
        </authorList>
    </citation>
    <scope>NUCLEOTIDE SEQUENCE</scope>
</reference>
<comment type="caution">
    <text evidence="2">The sequence shown here is derived from an EMBL/GenBank/DDBJ whole genome shotgun (WGS) entry which is preliminary data.</text>
</comment>
<feature type="non-terminal residue" evidence="2">
    <location>
        <position position="92"/>
    </location>
</feature>
<feature type="compositionally biased region" description="Polar residues" evidence="1">
    <location>
        <begin position="68"/>
        <end position="80"/>
    </location>
</feature>
<sequence length="92" mass="9636">MPTTSVSPSMPDDIGGDGDSPLPTEPSPPSSSTSATAMTGASPCPSVLAAPPRQTTLWSRGSEEGSYRTEQSVEAPTTVHTATYKWRKRDVV</sequence>
<evidence type="ECO:0000313" key="2">
    <source>
        <dbReference type="EMBL" id="CAI8039728.1"/>
    </source>
</evidence>
<dbReference type="AlphaFoldDB" id="A0AA35WZJ2"/>
<evidence type="ECO:0000256" key="1">
    <source>
        <dbReference type="SAM" id="MobiDB-lite"/>
    </source>
</evidence>